<comment type="caution">
    <text evidence="2">The sequence shown here is derived from an EMBL/GenBank/DDBJ whole genome shotgun (WGS) entry which is preliminary data.</text>
</comment>
<name>A0A4Y3K7L1_CELUD</name>
<accession>A0A4Y3K7L1</accession>
<evidence type="ECO:0000313" key="2">
    <source>
        <dbReference type="EMBL" id="GEA80519.1"/>
    </source>
</evidence>
<dbReference type="AlphaFoldDB" id="A0A4Y3K7L1"/>
<dbReference type="RefSeq" id="WP_141319193.1">
    <property type="nucleotide sequence ID" value="NZ_BJLP01000012.1"/>
</dbReference>
<proteinExistence type="predicted"/>
<evidence type="ECO:0000256" key="1">
    <source>
        <dbReference type="SAM" id="MobiDB-lite"/>
    </source>
</evidence>
<dbReference type="Proteomes" id="UP000315842">
    <property type="component" value="Unassembled WGS sequence"/>
</dbReference>
<keyword evidence="3" id="KW-1185">Reference proteome</keyword>
<protein>
    <submittedName>
        <fullName evidence="2">Uncharacterized protein</fullName>
    </submittedName>
</protein>
<organism evidence="2 3">
    <name type="scientific">Cellulomonas uda</name>
    <dbReference type="NCBI Taxonomy" id="1714"/>
    <lineage>
        <taxon>Bacteria</taxon>
        <taxon>Bacillati</taxon>
        <taxon>Actinomycetota</taxon>
        <taxon>Actinomycetes</taxon>
        <taxon>Micrococcales</taxon>
        <taxon>Cellulomonadaceae</taxon>
        <taxon>Cellulomonas</taxon>
    </lineage>
</organism>
<feature type="compositionally biased region" description="Low complexity" evidence="1">
    <location>
        <begin position="26"/>
        <end position="37"/>
    </location>
</feature>
<feature type="region of interest" description="Disordered" evidence="1">
    <location>
        <begin position="18"/>
        <end position="52"/>
    </location>
</feature>
<sequence length="82" mass="8664">MYLSQPPLALLHSRRATLTQSRSALPDAPVVPDAPTTGPVAHRRSADSGVHGGVLAVRRRGARSLHRLADAIAPADRSALVR</sequence>
<reference evidence="2 3" key="1">
    <citation type="submission" date="2019-06" db="EMBL/GenBank/DDBJ databases">
        <title>Whole genome shotgun sequence of Cellulomonas uda NBRC 3747.</title>
        <authorList>
            <person name="Hosoyama A."/>
            <person name="Uohara A."/>
            <person name="Ohji S."/>
            <person name="Ichikawa N."/>
        </authorList>
    </citation>
    <scope>NUCLEOTIDE SEQUENCE [LARGE SCALE GENOMIC DNA]</scope>
    <source>
        <strain evidence="2 3">NBRC 3747</strain>
    </source>
</reference>
<evidence type="ECO:0000313" key="3">
    <source>
        <dbReference type="Proteomes" id="UP000315842"/>
    </source>
</evidence>
<gene>
    <name evidence="2" type="ORF">CUD01_09630</name>
</gene>
<dbReference type="EMBL" id="BJLP01000012">
    <property type="protein sequence ID" value="GEA80519.1"/>
    <property type="molecule type" value="Genomic_DNA"/>
</dbReference>